<dbReference type="Proteomes" id="UP000037530">
    <property type="component" value="Unassembled WGS sequence"/>
</dbReference>
<keyword evidence="3" id="KW-1185">Reference proteome</keyword>
<dbReference type="STRING" id="171383.AKJ31_14805"/>
<accession>A0A0M0HZB8</accession>
<dbReference type="AlphaFoldDB" id="A0A0M0HZB8"/>
<reference evidence="3" key="1">
    <citation type="submission" date="2015-08" db="EMBL/GenBank/DDBJ databases">
        <title>Vibrio galatheae sp. nov., a novel member of the Vibrionaceae family isolated from the Solomon Islands.</title>
        <authorList>
            <person name="Giubergia S."/>
            <person name="Machado H."/>
            <person name="Mateiu R.V."/>
            <person name="Gram L."/>
        </authorList>
    </citation>
    <scope>NUCLEOTIDE SEQUENCE [LARGE SCALE GENOMIC DNA]</scope>
    <source>
        <strain evidence="3">DSM 19134</strain>
    </source>
</reference>
<name>A0A0M0HZB8_9VIBR</name>
<gene>
    <name evidence="2" type="ORF">AKJ31_14805</name>
</gene>
<feature type="transmembrane region" description="Helical" evidence="1">
    <location>
        <begin position="35"/>
        <end position="53"/>
    </location>
</feature>
<comment type="caution">
    <text evidence="2">The sequence shown here is derived from an EMBL/GenBank/DDBJ whole genome shotgun (WGS) entry which is preliminary data.</text>
</comment>
<keyword evidence="1" id="KW-1133">Transmembrane helix</keyword>
<evidence type="ECO:0000313" key="3">
    <source>
        <dbReference type="Proteomes" id="UP000037530"/>
    </source>
</evidence>
<organism evidence="2 3">
    <name type="scientific">Vibrio hepatarius</name>
    <dbReference type="NCBI Taxonomy" id="171383"/>
    <lineage>
        <taxon>Bacteria</taxon>
        <taxon>Pseudomonadati</taxon>
        <taxon>Pseudomonadota</taxon>
        <taxon>Gammaproteobacteria</taxon>
        <taxon>Vibrionales</taxon>
        <taxon>Vibrionaceae</taxon>
        <taxon>Vibrio</taxon>
        <taxon>Vibrio oreintalis group</taxon>
    </lineage>
</organism>
<evidence type="ECO:0000313" key="2">
    <source>
        <dbReference type="EMBL" id="KOO06963.1"/>
    </source>
</evidence>
<keyword evidence="1" id="KW-0812">Transmembrane</keyword>
<sequence>MYKLIRKQPIIALVLLIALIWFCWSKIFDVYSDNGFLPAFGLFICFVCFFRALTEMVKRSKAKVESEGVEHE</sequence>
<dbReference type="PATRIC" id="fig|171383.3.peg.3031"/>
<proteinExistence type="predicted"/>
<keyword evidence="1" id="KW-0472">Membrane</keyword>
<dbReference type="EMBL" id="LHPI01000013">
    <property type="protein sequence ID" value="KOO06963.1"/>
    <property type="molecule type" value="Genomic_DNA"/>
</dbReference>
<protein>
    <submittedName>
        <fullName evidence="2">Uncharacterized protein</fullName>
    </submittedName>
</protein>
<evidence type="ECO:0000256" key="1">
    <source>
        <dbReference type="SAM" id="Phobius"/>
    </source>
</evidence>